<dbReference type="Gene3D" id="1.25.40.20">
    <property type="entry name" value="Ankyrin repeat-containing domain"/>
    <property type="match status" value="2"/>
</dbReference>
<dbReference type="STRING" id="33097.A0A150GB37"/>
<dbReference type="InterPro" id="IPR036770">
    <property type="entry name" value="Ankyrin_rpt-contain_sf"/>
</dbReference>
<organism evidence="1 2">
    <name type="scientific">Gonium pectorale</name>
    <name type="common">Green alga</name>
    <dbReference type="NCBI Taxonomy" id="33097"/>
    <lineage>
        <taxon>Eukaryota</taxon>
        <taxon>Viridiplantae</taxon>
        <taxon>Chlorophyta</taxon>
        <taxon>core chlorophytes</taxon>
        <taxon>Chlorophyceae</taxon>
        <taxon>CS clade</taxon>
        <taxon>Chlamydomonadales</taxon>
        <taxon>Volvocaceae</taxon>
        <taxon>Gonium</taxon>
    </lineage>
</organism>
<dbReference type="GO" id="GO:0046513">
    <property type="term" value="P:ceramide biosynthetic process"/>
    <property type="evidence" value="ECO:0007669"/>
    <property type="project" value="TreeGrafter"/>
</dbReference>
<proteinExistence type="predicted"/>
<dbReference type="Pfam" id="PF12796">
    <property type="entry name" value="Ank_2"/>
    <property type="match status" value="1"/>
</dbReference>
<dbReference type="InterPro" id="IPR002110">
    <property type="entry name" value="Ankyrin_rpt"/>
</dbReference>
<dbReference type="Proteomes" id="UP000075714">
    <property type="component" value="Unassembled WGS sequence"/>
</dbReference>
<dbReference type="GO" id="GO:0004620">
    <property type="term" value="F:phospholipase activity"/>
    <property type="evidence" value="ECO:0007669"/>
    <property type="project" value="TreeGrafter"/>
</dbReference>
<gene>
    <name evidence="1" type="ORF">GPECTOR_38g271</name>
</gene>
<comment type="caution">
    <text evidence="1">The sequence shown here is derived from an EMBL/GenBank/DDBJ whole genome shotgun (WGS) entry which is preliminary data.</text>
</comment>
<dbReference type="EMBL" id="LSYV01000039">
    <property type="protein sequence ID" value="KXZ47034.1"/>
    <property type="molecule type" value="Genomic_DNA"/>
</dbReference>
<dbReference type="AlphaFoldDB" id="A0A150GB37"/>
<reference evidence="2" key="1">
    <citation type="journal article" date="2016" name="Nat. Commun.">
        <title>The Gonium pectorale genome demonstrates co-option of cell cycle regulation during the evolution of multicellularity.</title>
        <authorList>
            <person name="Hanschen E.R."/>
            <person name="Marriage T.N."/>
            <person name="Ferris P.J."/>
            <person name="Hamaji T."/>
            <person name="Toyoda A."/>
            <person name="Fujiyama A."/>
            <person name="Neme R."/>
            <person name="Noguchi H."/>
            <person name="Minakuchi Y."/>
            <person name="Suzuki M."/>
            <person name="Kawai-Toyooka H."/>
            <person name="Smith D.R."/>
            <person name="Sparks H."/>
            <person name="Anderson J."/>
            <person name="Bakaric R."/>
            <person name="Luria V."/>
            <person name="Karger A."/>
            <person name="Kirschner M.W."/>
            <person name="Durand P.M."/>
            <person name="Michod R.E."/>
            <person name="Nozaki H."/>
            <person name="Olson B.J."/>
        </authorList>
    </citation>
    <scope>NUCLEOTIDE SEQUENCE [LARGE SCALE GENOMIC DNA]</scope>
    <source>
        <strain evidence="2">NIES-2863</strain>
    </source>
</reference>
<dbReference type="PANTHER" id="PTHR12393:SF6">
    <property type="entry name" value="SPHINGOMYELIN PHOSPHODIESTERASE 2"/>
    <property type="match status" value="1"/>
</dbReference>
<dbReference type="GO" id="GO:0005783">
    <property type="term" value="C:endoplasmic reticulum"/>
    <property type="evidence" value="ECO:0007669"/>
    <property type="project" value="TreeGrafter"/>
</dbReference>
<accession>A0A150GB37</accession>
<dbReference type="OrthoDB" id="123919at2759"/>
<dbReference type="GO" id="GO:0071944">
    <property type="term" value="C:cell periphery"/>
    <property type="evidence" value="ECO:0007669"/>
    <property type="project" value="TreeGrafter"/>
</dbReference>
<sequence>MATVSSGTDIEARPCPLRVGQLPLDMLADQLLPLGPNDVPLGLRCISKAAVSLLPAPKYTTIRLSQRVPPRVFAAHWLAPGATRKLTLKQRRQLMNLTAASGVVPNLEVAVQAAGCSPTHETFMAAAAGGHLDSCEWLFDHGCPVMDDDCEVDALSAAAKAGNEHMCEWLSTLEEGDYNGAAATEAALRGGHPGLADWLLQRYPRNLKSALTGLLSAAAGGCDLATLQRYVQQWGWGRPKGVEPKQRALAAAAGSPTPDWVAKVEWLEAQGCPPSVFAGREAAERSDAVGRLAWLRGRGYPLRKAEAAMLDGDPKAPQAGLEALEPVLASLRRAHNGLNLATVFQCADAAAERGDLDALQALHDAGYRPTWGPTGRAALRGGRVEVLEWLAAVLGEPTAQQLDVKLLVEAAGAGCVEGLAWLRARSCPWDVAVMRAAANAGSEEALEWLVERGCPMPVDGGPYTAAGENRDLATLRCLRRLHVPWGPPGMVFLEVLGEAYDPAMDVLRWLLEAGCPVDAATLQHVHYASHEWPWEEVVELLQEQRRRDGVEDEDEDEEIDYGYSQEYRRTDYY</sequence>
<keyword evidence="2" id="KW-1185">Reference proteome</keyword>
<dbReference type="SUPFAM" id="SSF48403">
    <property type="entry name" value="Ankyrin repeat"/>
    <property type="match status" value="1"/>
</dbReference>
<evidence type="ECO:0000313" key="1">
    <source>
        <dbReference type="EMBL" id="KXZ47034.1"/>
    </source>
</evidence>
<evidence type="ECO:0000313" key="2">
    <source>
        <dbReference type="Proteomes" id="UP000075714"/>
    </source>
</evidence>
<dbReference type="GO" id="GO:0016020">
    <property type="term" value="C:membrane"/>
    <property type="evidence" value="ECO:0007669"/>
    <property type="project" value="TreeGrafter"/>
</dbReference>
<protein>
    <submittedName>
        <fullName evidence="1">Uncharacterized protein</fullName>
    </submittedName>
</protein>
<name>A0A150GB37_GONPE</name>
<dbReference type="SUPFAM" id="SSF140860">
    <property type="entry name" value="Pseudo ankyrin repeat-like"/>
    <property type="match status" value="1"/>
</dbReference>
<dbReference type="PANTHER" id="PTHR12393">
    <property type="entry name" value="SPHINGOMYELIN PHOSPHODIESTERASE RELATED"/>
    <property type="match status" value="1"/>
</dbReference>
<dbReference type="GO" id="GO:0030149">
    <property type="term" value="P:sphingolipid catabolic process"/>
    <property type="evidence" value="ECO:0007669"/>
    <property type="project" value="TreeGrafter"/>
</dbReference>